<feature type="compositionally biased region" description="Low complexity" evidence="1">
    <location>
        <begin position="95"/>
        <end position="111"/>
    </location>
</feature>
<accession>A0ABN9R0C9</accession>
<evidence type="ECO:0000256" key="1">
    <source>
        <dbReference type="SAM" id="MobiDB-lite"/>
    </source>
</evidence>
<name>A0ABN9R0C9_9DINO</name>
<reference evidence="2" key="1">
    <citation type="submission" date="2023-10" db="EMBL/GenBank/DDBJ databases">
        <authorList>
            <person name="Chen Y."/>
            <person name="Shah S."/>
            <person name="Dougan E. K."/>
            <person name="Thang M."/>
            <person name="Chan C."/>
        </authorList>
    </citation>
    <scope>NUCLEOTIDE SEQUENCE [LARGE SCALE GENOMIC DNA]</scope>
</reference>
<organism evidence="2 3">
    <name type="scientific">Prorocentrum cordatum</name>
    <dbReference type="NCBI Taxonomy" id="2364126"/>
    <lineage>
        <taxon>Eukaryota</taxon>
        <taxon>Sar</taxon>
        <taxon>Alveolata</taxon>
        <taxon>Dinophyceae</taxon>
        <taxon>Prorocentrales</taxon>
        <taxon>Prorocentraceae</taxon>
        <taxon>Prorocentrum</taxon>
    </lineage>
</organism>
<keyword evidence="3" id="KW-1185">Reference proteome</keyword>
<sequence length="130" mass="13778">MASLRDVLASYDHFLTITAAMLASGTTLPAKHRLYIFASVATLPAKLARLRSLCAIPATAIASSEALRGVLQLRHPMVSLPAMIRAKAPDEVKAPAKAPAKASFEAPASPSAEERPKSPVKRGKSTTFQE</sequence>
<feature type="region of interest" description="Disordered" evidence="1">
    <location>
        <begin position="94"/>
        <end position="130"/>
    </location>
</feature>
<dbReference type="Proteomes" id="UP001189429">
    <property type="component" value="Unassembled WGS sequence"/>
</dbReference>
<evidence type="ECO:0000313" key="3">
    <source>
        <dbReference type="Proteomes" id="UP001189429"/>
    </source>
</evidence>
<protein>
    <submittedName>
        <fullName evidence="2">Uncharacterized protein</fullName>
    </submittedName>
</protein>
<feature type="non-terminal residue" evidence="2">
    <location>
        <position position="130"/>
    </location>
</feature>
<gene>
    <name evidence="2" type="ORF">PCOR1329_LOCUS14770</name>
</gene>
<comment type="caution">
    <text evidence="2">The sequence shown here is derived from an EMBL/GenBank/DDBJ whole genome shotgun (WGS) entry which is preliminary data.</text>
</comment>
<dbReference type="EMBL" id="CAUYUJ010004444">
    <property type="protein sequence ID" value="CAK0809545.1"/>
    <property type="molecule type" value="Genomic_DNA"/>
</dbReference>
<evidence type="ECO:0000313" key="2">
    <source>
        <dbReference type="EMBL" id="CAK0809545.1"/>
    </source>
</evidence>
<proteinExistence type="predicted"/>